<dbReference type="Proteomes" id="UP000838756">
    <property type="component" value="Unassembled WGS sequence"/>
</dbReference>
<evidence type="ECO:0000256" key="4">
    <source>
        <dbReference type="ARBA" id="ARBA00023115"/>
    </source>
</evidence>
<comment type="catalytic activity">
    <reaction evidence="5">
        <text>S-adenosyl-L-methionine + H(+) = S-adenosyl 3-(methylsulfanyl)propylamine + CO2</text>
        <dbReference type="Rhea" id="RHEA:15981"/>
        <dbReference type="ChEBI" id="CHEBI:15378"/>
        <dbReference type="ChEBI" id="CHEBI:16526"/>
        <dbReference type="ChEBI" id="CHEBI:57443"/>
        <dbReference type="ChEBI" id="CHEBI:59789"/>
        <dbReference type="EC" id="4.1.1.50"/>
    </reaction>
</comment>
<evidence type="ECO:0000256" key="6">
    <source>
        <dbReference type="SAM" id="MobiDB-lite"/>
    </source>
</evidence>
<dbReference type="GO" id="GO:0005829">
    <property type="term" value="C:cytosol"/>
    <property type="evidence" value="ECO:0007669"/>
    <property type="project" value="TreeGrafter"/>
</dbReference>
<accession>A0A8S4R0R0</accession>
<dbReference type="Pfam" id="PF01536">
    <property type="entry name" value="SAM_decarbox"/>
    <property type="match status" value="1"/>
</dbReference>
<keyword evidence="8" id="KW-1185">Reference proteome</keyword>
<organism evidence="7 8">
    <name type="scientific">Pararge aegeria aegeria</name>
    <dbReference type="NCBI Taxonomy" id="348720"/>
    <lineage>
        <taxon>Eukaryota</taxon>
        <taxon>Metazoa</taxon>
        <taxon>Ecdysozoa</taxon>
        <taxon>Arthropoda</taxon>
        <taxon>Hexapoda</taxon>
        <taxon>Insecta</taxon>
        <taxon>Pterygota</taxon>
        <taxon>Neoptera</taxon>
        <taxon>Endopterygota</taxon>
        <taxon>Lepidoptera</taxon>
        <taxon>Glossata</taxon>
        <taxon>Ditrysia</taxon>
        <taxon>Papilionoidea</taxon>
        <taxon>Nymphalidae</taxon>
        <taxon>Satyrinae</taxon>
        <taxon>Satyrini</taxon>
        <taxon>Parargina</taxon>
        <taxon>Pararge</taxon>
    </lineage>
</organism>
<comment type="similarity">
    <text evidence="2">Belongs to the eukaryotic AdoMetDC family.</text>
</comment>
<name>A0A8S4R0R0_9NEOP</name>
<gene>
    <name evidence="7" type="primary">jg23748</name>
    <name evidence="7" type="ORF">PAEG_LOCUS8452</name>
</gene>
<evidence type="ECO:0000256" key="5">
    <source>
        <dbReference type="ARBA" id="ARBA00048112"/>
    </source>
</evidence>
<sequence>GCYMTIHITPEPACSYVSFESNVSASNYEALLARVLAAFRPNKFLVTVFATQDSPASDASRQIKKFSSQGNYEQKDAQFCRFSARCLERVLAHSPLTPYDDSPRRSCRLRQTVSQNCKLRDVSLEKDHYVPSGQAHDAALGHSGPFYDVPLGRHDATNENRNNFPGRSDDDKQLTKQHDMTLRRHDGRFHDVPPEKKHVIHDVPFRTANNVFEREGDVPYRTDHSVQLGQACNVPNRRHDVPLERVHDVSLERKHSLTVERKIDVPCRKENEEPLERHDVPENGHDVPVAREQRKYSESTPIEMARDSVALLRSTGRESVALLRRLACVLLACRCRANGA</sequence>
<proteinExistence type="inferred from homology"/>
<evidence type="ECO:0000256" key="2">
    <source>
        <dbReference type="ARBA" id="ARBA00008466"/>
    </source>
</evidence>
<keyword evidence="4" id="KW-0620">Polyamine biosynthesis</keyword>
<dbReference type="EMBL" id="CAKXAJ010024485">
    <property type="protein sequence ID" value="CAH2228944.1"/>
    <property type="molecule type" value="Genomic_DNA"/>
</dbReference>
<protein>
    <submittedName>
        <fullName evidence="7">Jg23748 protein</fullName>
    </submittedName>
</protein>
<dbReference type="InterPro" id="IPR048283">
    <property type="entry name" value="AdoMetDC-like"/>
</dbReference>
<feature type="non-terminal residue" evidence="7">
    <location>
        <position position="1"/>
    </location>
</feature>
<dbReference type="GO" id="GO:0008295">
    <property type="term" value="P:spermidine biosynthetic process"/>
    <property type="evidence" value="ECO:0007669"/>
    <property type="project" value="UniProtKB-KW"/>
</dbReference>
<feature type="region of interest" description="Disordered" evidence="6">
    <location>
        <begin position="156"/>
        <end position="175"/>
    </location>
</feature>
<dbReference type="GO" id="GO:0006597">
    <property type="term" value="P:spermine biosynthetic process"/>
    <property type="evidence" value="ECO:0007669"/>
    <property type="project" value="TreeGrafter"/>
</dbReference>
<evidence type="ECO:0000313" key="7">
    <source>
        <dbReference type="EMBL" id="CAH2228944.1"/>
    </source>
</evidence>
<evidence type="ECO:0000313" key="8">
    <source>
        <dbReference type="Proteomes" id="UP000838756"/>
    </source>
</evidence>
<dbReference type="GO" id="GO:0004014">
    <property type="term" value="F:adenosylmethionine decarboxylase activity"/>
    <property type="evidence" value="ECO:0007669"/>
    <property type="project" value="UniProtKB-EC"/>
</dbReference>
<dbReference type="AlphaFoldDB" id="A0A8S4R0R0"/>
<dbReference type="OrthoDB" id="1068353at2759"/>
<comment type="caution">
    <text evidence="7">The sequence shown here is derived from an EMBL/GenBank/DDBJ whole genome shotgun (WGS) entry which is preliminary data.</text>
</comment>
<dbReference type="InterPro" id="IPR016067">
    <property type="entry name" value="S-AdoMet_deCO2ase_core"/>
</dbReference>
<reference evidence="7" key="1">
    <citation type="submission" date="2022-03" db="EMBL/GenBank/DDBJ databases">
        <authorList>
            <person name="Lindestad O."/>
        </authorList>
    </citation>
    <scope>NUCLEOTIDE SEQUENCE</scope>
</reference>
<evidence type="ECO:0000256" key="3">
    <source>
        <dbReference type="ARBA" id="ARBA00023066"/>
    </source>
</evidence>
<keyword evidence="3" id="KW-0745">Spermidine biosynthesis</keyword>
<dbReference type="PANTHER" id="PTHR11570:SF0">
    <property type="entry name" value="S-ADENOSYLMETHIONINE DECARBOXYLASE PROENZYME"/>
    <property type="match status" value="1"/>
</dbReference>
<dbReference type="SUPFAM" id="SSF56276">
    <property type="entry name" value="S-adenosylmethionine decarboxylase"/>
    <property type="match status" value="1"/>
</dbReference>
<comment type="pathway">
    <text evidence="1">Amine and polyamine biosynthesis; S-adenosylmethioninamine biosynthesis; S-adenosylmethioninamine from S-adenosyl-L-methionine: step 1/1.</text>
</comment>
<dbReference type="Gene3D" id="3.60.90.10">
    <property type="entry name" value="S-adenosylmethionine decarboxylase"/>
    <property type="match status" value="1"/>
</dbReference>
<evidence type="ECO:0000256" key="1">
    <source>
        <dbReference type="ARBA" id="ARBA00004911"/>
    </source>
</evidence>
<dbReference type="PANTHER" id="PTHR11570">
    <property type="entry name" value="S-ADENOSYLMETHIONINE DECARBOXYLASE"/>
    <property type="match status" value="1"/>
</dbReference>